<dbReference type="Proteomes" id="UP000178501">
    <property type="component" value="Unassembled WGS sequence"/>
</dbReference>
<name>A0A1G1YE54_9BACT</name>
<keyword evidence="1" id="KW-0472">Membrane</keyword>
<organism evidence="2 3">
    <name type="scientific">Candidatus Buchananbacteria bacterium RIFCSPHIGHO2_02_FULL_45_11b</name>
    <dbReference type="NCBI Taxonomy" id="1797541"/>
    <lineage>
        <taxon>Bacteria</taxon>
        <taxon>Candidatus Buchananiibacteriota</taxon>
    </lineage>
</organism>
<evidence type="ECO:0000313" key="3">
    <source>
        <dbReference type="Proteomes" id="UP000178501"/>
    </source>
</evidence>
<protein>
    <submittedName>
        <fullName evidence="2">Uncharacterized protein</fullName>
    </submittedName>
</protein>
<sequence>MRELGLILGLLLALFLPGIILTRQFAGRKRLAEILARSLFFYGLMIIKLMIIPLAGLRAIGIIRQ</sequence>
<dbReference type="EMBL" id="MHIK01000067">
    <property type="protein sequence ID" value="OGY50086.1"/>
    <property type="molecule type" value="Genomic_DNA"/>
</dbReference>
<proteinExistence type="predicted"/>
<keyword evidence="1" id="KW-1133">Transmembrane helix</keyword>
<comment type="caution">
    <text evidence="2">The sequence shown here is derived from an EMBL/GenBank/DDBJ whole genome shotgun (WGS) entry which is preliminary data.</text>
</comment>
<dbReference type="AlphaFoldDB" id="A0A1G1YE54"/>
<keyword evidence="1" id="KW-0812">Transmembrane</keyword>
<feature type="transmembrane region" description="Helical" evidence="1">
    <location>
        <begin position="38"/>
        <end position="60"/>
    </location>
</feature>
<accession>A0A1G1YE54</accession>
<reference evidence="2 3" key="1">
    <citation type="journal article" date="2016" name="Nat. Commun.">
        <title>Thousands of microbial genomes shed light on interconnected biogeochemical processes in an aquifer system.</title>
        <authorList>
            <person name="Anantharaman K."/>
            <person name="Brown C.T."/>
            <person name="Hug L.A."/>
            <person name="Sharon I."/>
            <person name="Castelle C.J."/>
            <person name="Probst A.J."/>
            <person name="Thomas B.C."/>
            <person name="Singh A."/>
            <person name="Wilkins M.J."/>
            <person name="Karaoz U."/>
            <person name="Brodie E.L."/>
            <person name="Williams K.H."/>
            <person name="Hubbard S.S."/>
            <person name="Banfield J.F."/>
        </authorList>
    </citation>
    <scope>NUCLEOTIDE SEQUENCE [LARGE SCALE GENOMIC DNA]</scope>
</reference>
<evidence type="ECO:0000256" key="1">
    <source>
        <dbReference type="SAM" id="Phobius"/>
    </source>
</evidence>
<evidence type="ECO:0000313" key="2">
    <source>
        <dbReference type="EMBL" id="OGY50086.1"/>
    </source>
</evidence>
<gene>
    <name evidence="2" type="ORF">A3J65_04300</name>
</gene>